<dbReference type="SUPFAM" id="SSF55166">
    <property type="entry name" value="Hedgehog/DD-peptidase"/>
    <property type="match status" value="1"/>
</dbReference>
<dbReference type="GO" id="GO:0008270">
    <property type="term" value="F:zinc ion binding"/>
    <property type="evidence" value="ECO:0007669"/>
    <property type="project" value="UniProtKB-UniRule"/>
</dbReference>
<evidence type="ECO:0000256" key="3">
    <source>
        <dbReference type="ARBA" id="ARBA00022723"/>
    </source>
</evidence>
<evidence type="ECO:0000256" key="9">
    <source>
        <dbReference type="HAMAP-Rule" id="MF_01924"/>
    </source>
</evidence>
<evidence type="ECO:0000256" key="2">
    <source>
        <dbReference type="ARBA" id="ARBA00022670"/>
    </source>
</evidence>
<dbReference type="GO" id="GO:0008237">
    <property type="term" value="F:metallopeptidase activity"/>
    <property type="evidence" value="ECO:0007669"/>
    <property type="project" value="UniProtKB-KW"/>
</dbReference>
<dbReference type="GO" id="GO:0006508">
    <property type="term" value="P:proteolysis"/>
    <property type="evidence" value="ECO:0007669"/>
    <property type="project" value="UniProtKB-KW"/>
</dbReference>
<name>A0A398CQ67_9BACL</name>
<evidence type="ECO:0000313" key="13">
    <source>
        <dbReference type="Proteomes" id="UP000266340"/>
    </source>
</evidence>
<comment type="cofactor">
    <cofactor evidence="9">
        <name>Zn(2+)</name>
        <dbReference type="ChEBI" id="CHEBI:29105"/>
    </cofactor>
    <text evidence="9">Binds 1 zinc ion per subunit.</text>
</comment>
<accession>A0A398CQ67</accession>
<comment type="similarity">
    <text evidence="9 10">Belongs to the peptidase M15D family.</text>
</comment>
<dbReference type="InterPro" id="IPR000755">
    <property type="entry name" value="A_A_dipeptidase"/>
</dbReference>
<dbReference type="Pfam" id="PF01427">
    <property type="entry name" value="Peptidase_M15"/>
    <property type="match status" value="1"/>
</dbReference>
<comment type="caution">
    <text evidence="12">The sequence shown here is derived from an EMBL/GenBank/DDBJ whole genome shotgun (WGS) entry which is preliminary data.</text>
</comment>
<dbReference type="PANTHER" id="PTHR43126">
    <property type="entry name" value="D-ALANYL-D-ALANINE DIPEPTIDASE"/>
    <property type="match status" value="1"/>
</dbReference>
<comment type="function">
    <text evidence="9 10">Catalyzes hydrolysis of the D-alanyl-D-alanine dipeptide.</text>
</comment>
<keyword evidence="7 9" id="KW-0482">Metalloprotease</keyword>
<evidence type="ECO:0000256" key="6">
    <source>
        <dbReference type="ARBA" id="ARBA00022997"/>
    </source>
</evidence>
<dbReference type="Gene3D" id="3.30.1380.10">
    <property type="match status" value="1"/>
</dbReference>
<dbReference type="InterPro" id="IPR009045">
    <property type="entry name" value="Zn_M74/Hedgehog-like"/>
</dbReference>
<keyword evidence="6 9" id="KW-0224">Dipeptidase</keyword>
<dbReference type="PIRSF" id="PIRSF026671">
    <property type="entry name" value="AA_dipeptidase"/>
    <property type="match status" value="1"/>
</dbReference>
<dbReference type="EC" id="3.4.13.22" evidence="9 10"/>
<dbReference type="EMBL" id="QXJM01000037">
    <property type="protein sequence ID" value="RIE03449.1"/>
    <property type="molecule type" value="Genomic_DNA"/>
</dbReference>
<evidence type="ECO:0000313" key="12">
    <source>
        <dbReference type="EMBL" id="RIE03449.1"/>
    </source>
</evidence>
<evidence type="ECO:0000256" key="5">
    <source>
        <dbReference type="ARBA" id="ARBA00022833"/>
    </source>
</evidence>
<feature type="binding site" evidence="9">
    <location>
        <position position="227"/>
    </location>
    <ligand>
        <name>Zn(2+)</name>
        <dbReference type="ChEBI" id="CHEBI:29105"/>
        <note>catalytic</note>
    </ligand>
</feature>
<feature type="site" description="Transition state stabilizer" evidence="9">
    <location>
        <position position="114"/>
    </location>
</feature>
<feature type="binding site" evidence="9">
    <location>
        <position position="159"/>
    </location>
    <ligand>
        <name>Zn(2+)</name>
        <dbReference type="ChEBI" id="CHEBI:29105"/>
        <note>catalytic</note>
    </ligand>
</feature>
<dbReference type="PANTHER" id="PTHR43126:SF1">
    <property type="entry name" value="D-ALANYL-D-ALANINE DIPEPTIDASE"/>
    <property type="match status" value="1"/>
</dbReference>
<organism evidence="12 13">
    <name type="scientific">Cohnella faecalis</name>
    <dbReference type="NCBI Taxonomy" id="2315694"/>
    <lineage>
        <taxon>Bacteria</taxon>
        <taxon>Bacillati</taxon>
        <taxon>Bacillota</taxon>
        <taxon>Bacilli</taxon>
        <taxon>Bacillales</taxon>
        <taxon>Paenibacillaceae</taxon>
        <taxon>Cohnella</taxon>
    </lineage>
</organism>
<dbReference type="AlphaFoldDB" id="A0A398CQ67"/>
<feature type="signal peptide" evidence="11">
    <location>
        <begin position="1"/>
        <end position="28"/>
    </location>
</feature>
<protein>
    <recommendedName>
        <fullName evidence="9 10">D-alanyl-D-alanine dipeptidase</fullName>
        <shortName evidence="9 10">D-Ala-D-Ala dipeptidase</shortName>
        <ecNumber evidence="9 10">3.4.13.22</ecNumber>
    </recommendedName>
</protein>
<dbReference type="Proteomes" id="UP000266340">
    <property type="component" value="Unassembled WGS sequence"/>
</dbReference>
<keyword evidence="13" id="KW-1185">Reference proteome</keyword>
<keyword evidence="4 9" id="KW-0378">Hydrolase</keyword>
<keyword evidence="2 9" id="KW-0645">Protease</keyword>
<feature type="binding site" evidence="9">
    <location>
        <position position="166"/>
    </location>
    <ligand>
        <name>Zn(2+)</name>
        <dbReference type="ChEBI" id="CHEBI:29105"/>
        <note>catalytic</note>
    </ligand>
</feature>
<evidence type="ECO:0000256" key="4">
    <source>
        <dbReference type="ARBA" id="ARBA00022801"/>
    </source>
</evidence>
<reference evidence="12 13" key="1">
    <citation type="submission" date="2018-09" db="EMBL/GenBank/DDBJ databases">
        <title>Cohnella cavernae sp. nov., isolated from a karst cave.</title>
        <authorList>
            <person name="Zhu H."/>
        </authorList>
    </citation>
    <scope>NUCLEOTIDE SEQUENCE [LARGE SCALE GENOMIC DNA]</scope>
    <source>
        <strain evidence="12 13">K2E09-144</strain>
    </source>
</reference>
<dbReference type="HAMAP" id="MF_01924">
    <property type="entry name" value="A_A_dipeptidase"/>
    <property type="match status" value="1"/>
</dbReference>
<evidence type="ECO:0000256" key="11">
    <source>
        <dbReference type="SAM" id="SignalP"/>
    </source>
</evidence>
<keyword evidence="8 10" id="KW-0961">Cell wall biogenesis/degradation</keyword>
<keyword evidence="5 9" id="KW-0862">Zinc</keyword>
<dbReference type="RefSeq" id="WP_119149659.1">
    <property type="nucleotide sequence ID" value="NZ_JBHSOV010000005.1"/>
</dbReference>
<evidence type="ECO:0000256" key="8">
    <source>
        <dbReference type="ARBA" id="ARBA00023316"/>
    </source>
</evidence>
<dbReference type="CDD" id="cd14817">
    <property type="entry name" value="D-Ala-D-Ala_dipeptidase_VanX"/>
    <property type="match status" value="1"/>
</dbReference>
<evidence type="ECO:0000256" key="10">
    <source>
        <dbReference type="PIRNR" id="PIRNR026671"/>
    </source>
</evidence>
<keyword evidence="3 9" id="KW-0479">Metal-binding</keyword>
<sequence length="245" mass="27464">MTHTVRKLALIVIALSLALVVPTVGAQAATSNIKKDTAEKKRELPKGFVYLDEAIPTAIFDIRYYGDNNFVGARIDGYKAPYAILTSKAASSLKSVSDELAKKGYRLKIFDAYRPQKAVDHFIRWSKDAKDTKAKKSYYPNVAKKDLFKLGYLASKSGHSRGSTVDLTLVIAKTGEEADMGGSFDFLDPVSSHGTKKITAKQTANRTLLKKAMEKHGFKSYSKEWWHYTLRSEPYPKTYFNFNVE</sequence>
<comment type="catalytic activity">
    <reaction evidence="1 9 10">
        <text>D-alanyl-D-alanine + H2O = 2 D-alanine</text>
        <dbReference type="Rhea" id="RHEA:20661"/>
        <dbReference type="ChEBI" id="CHEBI:15377"/>
        <dbReference type="ChEBI" id="CHEBI:57416"/>
        <dbReference type="ChEBI" id="CHEBI:57822"/>
        <dbReference type="EC" id="3.4.13.22"/>
    </reaction>
</comment>
<feature type="chain" id="PRO_5017412947" description="D-alanyl-D-alanine dipeptidase" evidence="11">
    <location>
        <begin position="29"/>
        <end position="245"/>
    </location>
</feature>
<gene>
    <name evidence="12" type="ORF">D3H35_12380</name>
</gene>
<evidence type="ECO:0000256" key="7">
    <source>
        <dbReference type="ARBA" id="ARBA00023049"/>
    </source>
</evidence>
<dbReference type="GO" id="GO:0160237">
    <property type="term" value="F:D-Ala-D-Ala dipeptidase activity"/>
    <property type="evidence" value="ECO:0007669"/>
    <property type="project" value="UniProtKB-EC"/>
</dbReference>
<evidence type="ECO:0000256" key="1">
    <source>
        <dbReference type="ARBA" id="ARBA00001362"/>
    </source>
</evidence>
<dbReference type="GO" id="GO:0071555">
    <property type="term" value="P:cell wall organization"/>
    <property type="evidence" value="ECO:0007669"/>
    <property type="project" value="UniProtKB-KW"/>
</dbReference>
<proteinExistence type="inferred from homology"/>
<feature type="active site" description="Proton donor/acceptor" evidence="9">
    <location>
        <position position="224"/>
    </location>
</feature>
<dbReference type="OrthoDB" id="9801430at2"/>
<keyword evidence="11" id="KW-0732">Signal</keyword>